<dbReference type="GO" id="GO:0005667">
    <property type="term" value="C:transcription regulator complex"/>
    <property type="evidence" value="ECO:0007669"/>
    <property type="project" value="TreeGrafter"/>
</dbReference>
<keyword evidence="4" id="KW-1185">Reference proteome</keyword>
<dbReference type="InterPro" id="IPR006578">
    <property type="entry name" value="MADF-dom"/>
</dbReference>
<dbReference type="GO" id="GO:0003677">
    <property type="term" value="F:DNA binding"/>
    <property type="evidence" value="ECO:0007669"/>
    <property type="project" value="InterPro"/>
</dbReference>
<dbReference type="PANTHER" id="PTHR12243">
    <property type="entry name" value="MADF DOMAIN TRANSCRIPTION FACTOR"/>
    <property type="match status" value="1"/>
</dbReference>
<dbReference type="GO" id="GO:0006357">
    <property type="term" value="P:regulation of transcription by RNA polymerase II"/>
    <property type="evidence" value="ECO:0007669"/>
    <property type="project" value="TreeGrafter"/>
</dbReference>
<dbReference type="Proteomes" id="UP000829999">
    <property type="component" value="Chromosome 26"/>
</dbReference>
<evidence type="ECO:0000313" key="4">
    <source>
        <dbReference type="Proteomes" id="UP000829999"/>
    </source>
</evidence>
<keyword evidence="1" id="KW-0539">Nucleus</keyword>
<evidence type="ECO:0000259" key="2">
    <source>
        <dbReference type="PROSITE" id="PS51029"/>
    </source>
</evidence>
<comment type="subcellular location">
    <subcellularLocation>
        <location evidence="1">Nucleus</location>
    </subcellularLocation>
</comment>
<accession>A0A9R0EH70</accession>
<dbReference type="GeneID" id="118264649"/>
<dbReference type="Pfam" id="PF10545">
    <property type="entry name" value="MADF_DNA_bdg"/>
    <property type="match status" value="1"/>
</dbReference>
<dbReference type="PROSITE" id="PS51031">
    <property type="entry name" value="BESS"/>
    <property type="match status" value="1"/>
</dbReference>
<dbReference type="InterPro" id="IPR004210">
    <property type="entry name" value="BESS_motif"/>
</dbReference>
<organism evidence="4 5">
    <name type="scientific">Spodoptera frugiperda</name>
    <name type="common">Fall armyworm</name>
    <dbReference type="NCBI Taxonomy" id="7108"/>
    <lineage>
        <taxon>Eukaryota</taxon>
        <taxon>Metazoa</taxon>
        <taxon>Ecdysozoa</taxon>
        <taxon>Arthropoda</taxon>
        <taxon>Hexapoda</taxon>
        <taxon>Insecta</taxon>
        <taxon>Pterygota</taxon>
        <taxon>Neoptera</taxon>
        <taxon>Endopterygota</taxon>
        <taxon>Lepidoptera</taxon>
        <taxon>Glossata</taxon>
        <taxon>Ditrysia</taxon>
        <taxon>Noctuoidea</taxon>
        <taxon>Noctuidae</taxon>
        <taxon>Amphipyrinae</taxon>
        <taxon>Spodoptera</taxon>
    </lineage>
</organism>
<proteinExistence type="predicted"/>
<dbReference type="SMART" id="SM00595">
    <property type="entry name" value="MADF"/>
    <property type="match status" value="1"/>
</dbReference>
<evidence type="ECO:0000313" key="5">
    <source>
        <dbReference type="RefSeq" id="XP_035433121.2"/>
    </source>
</evidence>
<feature type="domain" description="BESS" evidence="3">
    <location>
        <begin position="170"/>
        <end position="209"/>
    </location>
</feature>
<dbReference type="Pfam" id="PF02944">
    <property type="entry name" value="BESS"/>
    <property type="match status" value="1"/>
</dbReference>
<dbReference type="RefSeq" id="XP_035433121.2">
    <property type="nucleotide sequence ID" value="XM_035577228.2"/>
</dbReference>
<dbReference type="GO" id="GO:0005634">
    <property type="term" value="C:nucleus"/>
    <property type="evidence" value="ECO:0007669"/>
    <property type="project" value="UniProtKB-SubCell"/>
</dbReference>
<name>A0A9R0EH70_SPOFR</name>
<protein>
    <submittedName>
        <fullName evidence="5">Uncharacterized protein LOC118264649</fullName>
    </submittedName>
</protein>
<feature type="domain" description="MADF" evidence="2">
    <location>
        <begin position="8"/>
        <end position="100"/>
    </location>
</feature>
<dbReference type="PANTHER" id="PTHR12243:SF69">
    <property type="entry name" value="SI:CH73-59F11.3"/>
    <property type="match status" value="1"/>
</dbReference>
<dbReference type="InterPro" id="IPR039353">
    <property type="entry name" value="TF_Adf1"/>
</dbReference>
<evidence type="ECO:0000259" key="3">
    <source>
        <dbReference type="PROSITE" id="PS51031"/>
    </source>
</evidence>
<dbReference type="OrthoDB" id="6487365at2759"/>
<dbReference type="AlphaFoldDB" id="A0A9R0EH70"/>
<reference evidence="5" key="1">
    <citation type="submission" date="2025-08" db="UniProtKB">
        <authorList>
            <consortium name="RefSeq"/>
        </authorList>
    </citation>
    <scope>IDENTIFICATION</scope>
    <source>
        <tissue evidence="5">Whole larval tissue</tissue>
    </source>
</reference>
<gene>
    <name evidence="5" type="primary">LOC118264649</name>
</gene>
<sequence length="217" mass="25523">MNKVNIERLIDMIHEHKCLWDQNDSSYRKRGFQDTAWLKISKEMKIPVDTLKKKWRGLRDTFGIELKKVDNRINSGEATTETESKWAHYKHMLFLRNIMRSRNNQNRSIRVPQSSETFLPECIKGEEETNISSFSDNYQPSPSPCQSSTIAFTPLQIEDDNLKCFPEITYDSDAQFLMSLLPFLRDVPKHRKLQVRAKLQQVFIDDFDVHNPDPIQC</sequence>
<evidence type="ECO:0000256" key="1">
    <source>
        <dbReference type="PROSITE-ProRule" id="PRU00371"/>
    </source>
</evidence>
<dbReference type="PROSITE" id="PS51029">
    <property type="entry name" value="MADF"/>
    <property type="match status" value="1"/>
</dbReference>